<dbReference type="Gene3D" id="3.40.50.1820">
    <property type="entry name" value="alpha/beta hydrolase"/>
    <property type="match status" value="1"/>
</dbReference>
<evidence type="ECO:0000313" key="4">
    <source>
        <dbReference type="Proteomes" id="UP001597533"/>
    </source>
</evidence>
<dbReference type="Proteomes" id="UP001597533">
    <property type="component" value="Unassembled WGS sequence"/>
</dbReference>
<gene>
    <name evidence="3" type="ORF">ACFS5M_05805</name>
</gene>
<evidence type="ECO:0000256" key="1">
    <source>
        <dbReference type="ARBA" id="ARBA00022801"/>
    </source>
</evidence>
<organism evidence="3 4">
    <name type="scientific">Lacinutrix iliipiscaria</name>
    <dbReference type="NCBI Taxonomy" id="1230532"/>
    <lineage>
        <taxon>Bacteria</taxon>
        <taxon>Pseudomonadati</taxon>
        <taxon>Bacteroidota</taxon>
        <taxon>Flavobacteriia</taxon>
        <taxon>Flavobacteriales</taxon>
        <taxon>Flavobacteriaceae</taxon>
        <taxon>Lacinutrix</taxon>
    </lineage>
</organism>
<evidence type="ECO:0000259" key="2">
    <source>
        <dbReference type="Pfam" id="PF00561"/>
    </source>
</evidence>
<reference evidence="4" key="1">
    <citation type="journal article" date="2019" name="Int. J. Syst. Evol. Microbiol.">
        <title>The Global Catalogue of Microorganisms (GCM) 10K type strain sequencing project: providing services to taxonomists for standard genome sequencing and annotation.</title>
        <authorList>
            <consortium name="The Broad Institute Genomics Platform"/>
            <consortium name="The Broad Institute Genome Sequencing Center for Infectious Disease"/>
            <person name="Wu L."/>
            <person name="Ma J."/>
        </authorList>
    </citation>
    <scope>NUCLEOTIDE SEQUENCE [LARGE SCALE GENOMIC DNA]</scope>
    <source>
        <strain evidence="4">KCTC 32141</strain>
    </source>
</reference>
<keyword evidence="1 3" id="KW-0378">Hydrolase</keyword>
<keyword evidence="4" id="KW-1185">Reference proteome</keyword>
<dbReference type="GO" id="GO:0016787">
    <property type="term" value="F:hydrolase activity"/>
    <property type="evidence" value="ECO:0007669"/>
    <property type="project" value="UniProtKB-KW"/>
</dbReference>
<dbReference type="InterPro" id="IPR029058">
    <property type="entry name" value="AB_hydrolase_fold"/>
</dbReference>
<protein>
    <submittedName>
        <fullName evidence="3">Alpha/beta fold hydrolase</fullName>
    </submittedName>
</protein>
<dbReference type="PRINTS" id="PR00412">
    <property type="entry name" value="EPOXHYDRLASE"/>
</dbReference>
<accession>A0ABW5WMU1</accession>
<feature type="domain" description="AB hydrolase-1" evidence="2">
    <location>
        <begin position="68"/>
        <end position="308"/>
    </location>
</feature>
<dbReference type="SUPFAM" id="SSF53474">
    <property type="entry name" value="alpha/beta-Hydrolases"/>
    <property type="match status" value="1"/>
</dbReference>
<sequence length="328" mass="38242">MSKISPLTSKKIVALKGSKNIAFIAVFLLTVNILYAQEKSFYNTVEHHYANNDGINIHYVTTGKKEKPLILFVHGFPDFWYSWKDQMEFFSKDYYVASIDLRGYNLSDKPKGVDNYTFDILINDLLAVIRDIGNKSIYLVAHDWGAAISWRLAARNPRLIKKLVILSVPHPKAGDKKVEVPFNEKETSYVDTFISEEFKQNLNENWFSNKVTNDYDKQLYNTAFEKSDKNAMINYYKANVQNSENYNKEYFLRRNDNLQNIKMPVLIIHGKKDQFLITKDHNNTWEHVDNDLTINVLSNAGHFVHHDESKKVISLINYFLSSEEYNNK</sequence>
<dbReference type="RefSeq" id="WP_183486717.1">
    <property type="nucleotide sequence ID" value="NZ_JBHUOV010000001.1"/>
</dbReference>
<proteinExistence type="predicted"/>
<dbReference type="PANTHER" id="PTHR43329">
    <property type="entry name" value="EPOXIDE HYDROLASE"/>
    <property type="match status" value="1"/>
</dbReference>
<dbReference type="InterPro" id="IPR000639">
    <property type="entry name" value="Epox_hydrolase-like"/>
</dbReference>
<evidence type="ECO:0000313" key="3">
    <source>
        <dbReference type="EMBL" id="MFD2823175.1"/>
    </source>
</evidence>
<comment type="caution">
    <text evidence="3">The sequence shown here is derived from an EMBL/GenBank/DDBJ whole genome shotgun (WGS) entry which is preliminary data.</text>
</comment>
<dbReference type="Pfam" id="PF00561">
    <property type="entry name" value="Abhydrolase_1"/>
    <property type="match status" value="1"/>
</dbReference>
<dbReference type="PRINTS" id="PR00111">
    <property type="entry name" value="ABHYDROLASE"/>
</dbReference>
<name>A0ABW5WMU1_9FLAO</name>
<dbReference type="InterPro" id="IPR000073">
    <property type="entry name" value="AB_hydrolase_1"/>
</dbReference>
<dbReference type="EMBL" id="JBHUOV010000001">
    <property type="protein sequence ID" value="MFD2823175.1"/>
    <property type="molecule type" value="Genomic_DNA"/>
</dbReference>